<sequence>EISKQIYNRVSDIGEHEYIESFEDSINYSYRAILGDHLEDIKE</sequence>
<gene>
    <name evidence="1" type="ORF">RPERSI_LOCUS24812</name>
</gene>
<protein>
    <submittedName>
        <fullName evidence="1">4091_t:CDS:1</fullName>
    </submittedName>
</protein>
<dbReference type="EMBL" id="CAJVQC010080438">
    <property type="protein sequence ID" value="CAG8817980.1"/>
    <property type="molecule type" value="Genomic_DNA"/>
</dbReference>
<evidence type="ECO:0000313" key="1">
    <source>
        <dbReference type="EMBL" id="CAG8817980.1"/>
    </source>
</evidence>
<dbReference type="Proteomes" id="UP000789920">
    <property type="component" value="Unassembled WGS sequence"/>
</dbReference>
<reference evidence="1" key="1">
    <citation type="submission" date="2021-06" db="EMBL/GenBank/DDBJ databases">
        <authorList>
            <person name="Kallberg Y."/>
            <person name="Tangrot J."/>
            <person name="Rosling A."/>
        </authorList>
    </citation>
    <scope>NUCLEOTIDE SEQUENCE</scope>
    <source>
        <strain evidence="1">MA461A</strain>
    </source>
</reference>
<proteinExistence type="predicted"/>
<accession>A0ACA9S077</accession>
<feature type="non-terminal residue" evidence="1">
    <location>
        <position position="43"/>
    </location>
</feature>
<feature type="non-terminal residue" evidence="1">
    <location>
        <position position="1"/>
    </location>
</feature>
<evidence type="ECO:0000313" key="2">
    <source>
        <dbReference type="Proteomes" id="UP000789920"/>
    </source>
</evidence>
<name>A0ACA9S077_9GLOM</name>
<comment type="caution">
    <text evidence="1">The sequence shown here is derived from an EMBL/GenBank/DDBJ whole genome shotgun (WGS) entry which is preliminary data.</text>
</comment>
<organism evidence="1 2">
    <name type="scientific">Racocetra persica</name>
    <dbReference type="NCBI Taxonomy" id="160502"/>
    <lineage>
        <taxon>Eukaryota</taxon>
        <taxon>Fungi</taxon>
        <taxon>Fungi incertae sedis</taxon>
        <taxon>Mucoromycota</taxon>
        <taxon>Glomeromycotina</taxon>
        <taxon>Glomeromycetes</taxon>
        <taxon>Diversisporales</taxon>
        <taxon>Gigasporaceae</taxon>
        <taxon>Racocetra</taxon>
    </lineage>
</organism>
<keyword evidence="2" id="KW-1185">Reference proteome</keyword>